<sequence length="133" mass="15023">MRIVFDTNLLISAIFYGGKPLELLNLVKNGKIDVIVTPDILSEYKRSLFNFSKDEAIAAEWHSYFREFGILVQVTRKFDLCRDADDNKFLNAAYAGKADFIVSGDKDLREVQGFHIPVSTVAAFLATVKEKKT</sequence>
<evidence type="ECO:0000259" key="1">
    <source>
        <dbReference type="SMART" id="SM00670"/>
    </source>
</evidence>
<keyword evidence="3" id="KW-1185">Reference proteome</keyword>
<feature type="domain" description="PIN" evidence="1">
    <location>
        <begin position="1"/>
        <end position="110"/>
    </location>
</feature>
<dbReference type="NCBIfam" id="TIGR00305">
    <property type="entry name" value="putative toxin-antitoxin system toxin component, PIN family"/>
    <property type="match status" value="1"/>
</dbReference>
<dbReference type="KEGG" id="tpx:Turpa_3521"/>
<dbReference type="InterPro" id="IPR002716">
    <property type="entry name" value="PIN_dom"/>
</dbReference>
<dbReference type="SUPFAM" id="SSF88723">
    <property type="entry name" value="PIN domain-like"/>
    <property type="match status" value="1"/>
</dbReference>
<evidence type="ECO:0000313" key="2">
    <source>
        <dbReference type="EMBL" id="AFM14158.1"/>
    </source>
</evidence>
<dbReference type="AlphaFoldDB" id="I4BA51"/>
<dbReference type="Proteomes" id="UP000006048">
    <property type="component" value="Chromosome"/>
</dbReference>
<evidence type="ECO:0000313" key="3">
    <source>
        <dbReference type="Proteomes" id="UP000006048"/>
    </source>
</evidence>
<dbReference type="InterPro" id="IPR029060">
    <property type="entry name" value="PIN-like_dom_sf"/>
</dbReference>
<organism evidence="2 3">
    <name type="scientific">Turneriella parva (strain ATCC BAA-1111 / DSM 21527 / NCTC 11395 / H)</name>
    <name type="common">Leptospira parva</name>
    <dbReference type="NCBI Taxonomy" id="869212"/>
    <lineage>
        <taxon>Bacteria</taxon>
        <taxon>Pseudomonadati</taxon>
        <taxon>Spirochaetota</taxon>
        <taxon>Spirochaetia</taxon>
        <taxon>Leptospirales</taxon>
        <taxon>Leptospiraceae</taxon>
        <taxon>Turneriella</taxon>
    </lineage>
</organism>
<reference evidence="2 3" key="1">
    <citation type="submission" date="2012-06" db="EMBL/GenBank/DDBJ databases">
        <title>The complete chromosome of genome of Turneriella parva DSM 21527.</title>
        <authorList>
            <consortium name="US DOE Joint Genome Institute (JGI-PGF)"/>
            <person name="Lucas S."/>
            <person name="Han J."/>
            <person name="Lapidus A."/>
            <person name="Bruce D."/>
            <person name="Goodwin L."/>
            <person name="Pitluck S."/>
            <person name="Peters L."/>
            <person name="Kyrpides N."/>
            <person name="Mavromatis K."/>
            <person name="Ivanova N."/>
            <person name="Mikhailova N."/>
            <person name="Chertkov O."/>
            <person name="Detter J.C."/>
            <person name="Tapia R."/>
            <person name="Han C."/>
            <person name="Land M."/>
            <person name="Hauser L."/>
            <person name="Markowitz V."/>
            <person name="Cheng J.-F."/>
            <person name="Hugenholtz P."/>
            <person name="Woyke T."/>
            <person name="Wu D."/>
            <person name="Gronow S."/>
            <person name="Wellnitz S."/>
            <person name="Brambilla E."/>
            <person name="Klenk H.-P."/>
            <person name="Eisen J.A."/>
        </authorList>
    </citation>
    <scope>NUCLEOTIDE SEQUENCE [LARGE SCALE GENOMIC DNA]</scope>
    <source>
        <strain evidence="3">ATCC BAA-1111 / DSM 21527 / NCTC 11395 / H</strain>
    </source>
</reference>
<dbReference type="Pfam" id="PF13470">
    <property type="entry name" value="PIN_3"/>
    <property type="match status" value="1"/>
</dbReference>
<dbReference type="RefSeq" id="WP_014804640.1">
    <property type="nucleotide sequence ID" value="NC_018020.1"/>
</dbReference>
<protein>
    <recommendedName>
        <fullName evidence="1">PIN domain-containing protein</fullName>
    </recommendedName>
</protein>
<dbReference type="EMBL" id="CP002959">
    <property type="protein sequence ID" value="AFM14158.1"/>
    <property type="molecule type" value="Genomic_DNA"/>
</dbReference>
<proteinExistence type="predicted"/>
<dbReference type="OrthoDB" id="335825at2"/>
<dbReference type="PANTHER" id="PTHR34610:SF3">
    <property type="entry name" value="SSL7007 PROTEIN"/>
    <property type="match status" value="1"/>
</dbReference>
<dbReference type="SMART" id="SM00670">
    <property type="entry name" value="PINc"/>
    <property type="match status" value="1"/>
</dbReference>
<gene>
    <name evidence="2" type="ordered locus">Turpa_3521</name>
</gene>
<accession>I4BA51</accession>
<dbReference type="PANTHER" id="PTHR34610">
    <property type="entry name" value="SSL7007 PROTEIN"/>
    <property type="match status" value="1"/>
</dbReference>
<dbReference type="Gene3D" id="3.40.50.1010">
    <property type="entry name" value="5'-nuclease"/>
    <property type="match status" value="1"/>
</dbReference>
<name>I4BA51_TURPD</name>
<dbReference type="InterPro" id="IPR002850">
    <property type="entry name" value="PIN_toxin-like"/>
</dbReference>
<dbReference type="HOGENOM" id="CLU_116617_3_2_12"/>